<dbReference type="PANTHER" id="PTHR23095">
    <property type="entry name" value="PARANEOPLASTIC ANTIGEN"/>
    <property type="match status" value="1"/>
</dbReference>
<reference evidence="2" key="1">
    <citation type="submission" date="2025-08" db="UniProtKB">
        <authorList>
            <consortium name="Ensembl"/>
        </authorList>
    </citation>
    <scope>IDENTIFICATION</scope>
</reference>
<dbReference type="InterPro" id="IPR026523">
    <property type="entry name" value="PNMA"/>
</dbReference>
<sequence length="124" mass="14259">MKLENALQDQGEKPSTYLHRLHVMLSATIRRGGVTEAEWSRYLLKQFCRGCWDNSLIADLQLDGRKISPPSFAELVVLIRTAEDKQSLKEERMRKHLGLNKHAPVPVKFRMTTHQQSVYSSDVP</sequence>
<name>A0A9J7XU78_CYPCA</name>
<reference evidence="2" key="2">
    <citation type="submission" date="2025-09" db="UniProtKB">
        <authorList>
            <consortium name="Ensembl"/>
        </authorList>
    </citation>
    <scope>IDENTIFICATION</scope>
</reference>
<dbReference type="AlphaFoldDB" id="A0A9J7XU78"/>
<dbReference type="PANTHER" id="PTHR23095:SF53">
    <property type="entry name" value="ZINC FINGER CCHC DOMAIN-CONTAINING PROTEIN 12-LIKE"/>
    <property type="match status" value="1"/>
</dbReference>
<protein>
    <recommendedName>
        <fullName evidence="1">Paraneoplastic antigen Ma-like C-terminal domain-containing protein</fullName>
    </recommendedName>
</protein>
<feature type="domain" description="Paraneoplastic antigen Ma-like C-terminal" evidence="1">
    <location>
        <begin position="2"/>
        <end position="76"/>
    </location>
</feature>
<evidence type="ECO:0000313" key="2">
    <source>
        <dbReference type="Ensembl" id="ENSCCRP00000110126.1"/>
    </source>
</evidence>
<dbReference type="Pfam" id="PF14893">
    <property type="entry name" value="PNMA"/>
    <property type="match status" value="1"/>
</dbReference>
<accession>A0A9J7XU78</accession>
<dbReference type="Ensembl" id="ENSCCRT00000160639.1">
    <property type="protein sequence ID" value="ENSCCRP00000110126.1"/>
    <property type="gene ID" value="ENSCCRG00000078015.1"/>
</dbReference>
<dbReference type="Proteomes" id="UP001108240">
    <property type="component" value="Unplaced"/>
</dbReference>
<evidence type="ECO:0000313" key="3">
    <source>
        <dbReference type="Proteomes" id="UP001108240"/>
    </source>
</evidence>
<proteinExistence type="predicted"/>
<dbReference type="GeneTree" id="ENSGT01030000235119"/>
<keyword evidence="3" id="KW-1185">Reference proteome</keyword>
<dbReference type="InterPro" id="IPR048270">
    <property type="entry name" value="PNMA_C"/>
</dbReference>
<organism evidence="2 3">
    <name type="scientific">Cyprinus carpio carpio</name>
    <dbReference type="NCBI Taxonomy" id="630221"/>
    <lineage>
        <taxon>Eukaryota</taxon>
        <taxon>Metazoa</taxon>
        <taxon>Chordata</taxon>
        <taxon>Craniata</taxon>
        <taxon>Vertebrata</taxon>
        <taxon>Euteleostomi</taxon>
        <taxon>Actinopterygii</taxon>
        <taxon>Neopterygii</taxon>
        <taxon>Teleostei</taxon>
        <taxon>Ostariophysi</taxon>
        <taxon>Cypriniformes</taxon>
        <taxon>Cyprinidae</taxon>
        <taxon>Cyprininae</taxon>
        <taxon>Cyprinus</taxon>
    </lineage>
</organism>
<evidence type="ECO:0000259" key="1">
    <source>
        <dbReference type="Pfam" id="PF14893"/>
    </source>
</evidence>